<reference evidence="5" key="1">
    <citation type="submission" date="2022-04" db="EMBL/GenBank/DDBJ databases">
        <title>Desulfatitalea alkaliphila sp. nov., a novel anaerobic sulfate-reducing bacterium isolated from terrestrial mud volcano, Taman Peninsula, Russia.</title>
        <authorList>
            <person name="Khomyakova M.A."/>
            <person name="Merkel A.Y."/>
            <person name="Slobodkin A.I."/>
        </authorList>
    </citation>
    <scope>NUCLEOTIDE SEQUENCE</scope>
    <source>
        <strain evidence="5">M08but</strain>
    </source>
</reference>
<dbReference type="Gene3D" id="3.40.50.261">
    <property type="entry name" value="Succinyl-CoA synthetase domains"/>
    <property type="match status" value="2"/>
</dbReference>
<dbReference type="InterPro" id="IPR036291">
    <property type="entry name" value="NAD(P)-bd_dom_sf"/>
</dbReference>
<evidence type="ECO:0000256" key="2">
    <source>
        <dbReference type="ARBA" id="ARBA00022741"/>
    </source>
</evidence>
<evidence type="ECO:0000256" key="1">
    <source>
        <dbReference type="ARBA" id="ARBA00022598"/>
    </source>
</evidence>
<name>A0AA41ULC2_9BACT</name>
<dbReference type="InterPro" id="IPR003781">
    <property type="entry name" value="CoA-bd"/>
</dbReference>
<keyword evidence="1" id="KW-0436">Ligase</keyword>
<dbReference type="SUPFAM" id="SSF52210">
    <property type="entry name" value="Succinyl-CoA synthetase domains"/>
    <property type="match status" value="2"/>
</dbReference>
<accession>A0AA41ULC2</accession>
<dbReference type="GO" id="GO:0005524">
    <property type="term" value="F:ATP binding"/>
    <property type="evidence" value="ECO:0007669"/>
    <property type="project" value="UniProtKB-KW"/>
</dbReference>
<dbReference type="SUPFAM" id="SSF51735">
    <property type="entry name" value="NAD(P)-binding Rossmann-fold domains"/>
    <property type="match status" value="1"/>
</dbReference>
<keyword evidence="2" id="KW-0547">Nucleotide-binding</keyword>
<dbReference type="InterPro" id="IPR032875">
    <property type="entry name" value="Succ_CoA_lig_flav_dom"/>
</dbReference>
<evidence type="ECO:0000259" key="4">
    <source>
        <dbReference type="SMART" id="SM00881"/>
    </source>
</evidence>
<protein>
    <submittedName>
        <fullName evidence="5">CoA-binding protein</fullName>
    </submittedName>
</protein>
<dbReference type="EMBL" id="JALJRB010000023">
    <property type="protein sequence ID" value="MCJ8502302.1"/>
    <property type="molecule type" value="Genomic_DNA"/>
</dbReference>
<dbReference type="PANTHER" id="PTHR43334">
    <property type="entry name" value="ACETATE--COA LIGASE [ADP-FORMING]"/>
    <property type="match status" value="1"/>
</dbReference>
<dbReference type="AlphaFoldDB" id="A0AA41ULC2"/>
<dbReference type="InterPro" id="IPR043938">
    <property type="entry name" value="Ligase_CoA_dom"/>
</dbReference>
<comment type="caution">
    <text evidence="5">The sequence shown here is derived from an EMBL/GenBank/DDBJ whole genome shotgun (WGS) entry which is preliminary data.</text>
</comment>
<dbReference type="Gene3D" id="3.40.50.720">
    <property type="entry name" value="NAD(P)-binding Rossmann-like Domain"/>
    <property type="match status" value="1"/>
</dbReference>
<evidence type="ECO:0000313" key="6">
    <source>
        <dbReference type="Proteomes" id="UP001165427"/>
    </source>
</evidence>
<dbReference type="Pfam" id="PF13380">
    <property type="entry name" value="CoA_binding_2"/>
    <property type="match status" value="1"/>
</dbReference>
<dbReference type="InterPro" id="IPR051538">
    <property type="entry name" value="Acyl-CoA_Synth/Transferase"/>
</dbReference>
<dbReference type="PANTHER" id="PTHR43334:SF1">
    <property type="entry name" value="3-HYDROXYPROPIONATE--COA LIGASE [ADP-FORMING]"/>
    <property type="match status" value="1"/>
</dbReference>
<evidence type="ECO:0000256" key="3">
    <source>
        <dbReference type="ARBA" id="ARBA00022840"/>
    </source>
</evidence>
<gene>
    <name evidence="5" type="ORF">MRX98_17085</name>
</gene>
<dbReference type="Proteomes" id="UP001165427">
    <property type="component" value="Unassembled WGS sequence"/>
</dbReference>
<evidence type="ECO:0000313" key="5">
    <source>
        <dbReference type="EMBL" id="MCJ8502302.1"/>
    </source>
</evidence>
<keyword evidence="6" id="KW-1185">Reference proteome</keyword>
<organism evidence="5 6">
    <name type="scientific">Desulfatitalea alkaliphila</name>
    <dbReference type="NCBI Taxonomy" id="2929485"/>
    <lineage>
        <taxon>Bacteria</taxon>
        <taxon>Pseudomonadati</taxon>
        <taxon>Thermodesulfobacteriota</taxon>
        <taxon>Desulfobacteria</taxon>
        <taxon>Desulfobacterales</taxon>
        <taxon>Desulfosarcinaceae</taxon>
        <taxon>Desulfatitalea</taxon>
    </lineage>
</organism>
<proteinExistence type="predicted"/>
<keyword evidence="3" id="KW-0067">ATP-binding</keyword>
<dbReference type="SMART" id="SM00881">
    <property type="entry name" value="CoA_binding"/>
    <property type="match status" value="1"/>
</dbReference>
<dbReference type="InterPro" id="IPR016102">
    <property type="entry name" value="Succinyl-CoA_synth-like"/>
</dbReference>
<dbReference type="RefSeq" id="WP_246912845.1">
    <property type="nucleotide sequence ID" value="NZ_JALJRB010000023.1"/>
</dbReference>
<sequence length="484" mass="52621">MTSPYETIPLYPLANPRSIAFFGASNRYTAMGTNQLNSILALGFEGAIYPIHPSESTVLGMQAYQDVQALPEVPDLAVLVMPTRLVAETLAACGRKGIRHAIVVSGGFKEVGGDGVQMEADLVAVARRHGMRFIGPNCLGVVNPHHRFNVTFANFEGRPGFIGMASQSGSLLTQMFRYLEQFQIGFSTGISVGNEADVDLVDCLEYLAACPHTRVITLYIETIRRGRRFIDTARRIAARKPIVAFYAGGSEAGRRAAFSHTGAMAGPDRLYDGVFAQSGIVRADSLTELFDFAWVLGQCAIPQGNRVIVQTHSGGPGAAAADACSRNGLSLPPFAPETLAKLRPLIPHTGSMNNPVDLTFSRDPMEYFRSIPEVLLQEPGADSMLLYCFTPRKNVMRIMQAEGLSEEEALQLAAQMAEEHSRKLADLVRQCGKPLLGFSYQNAEELIIRKILESGIPILPSPERAARALWALVHYGRIQAKLGA</sequence>
<dbReference type="Pfam" id="PF19045">
    <property type="entry name" value="Ligase_CoA_2"/>
    <property type="match status" value="1"/>
</dbReference>
<dbReference type="GO" id="GO:0043758">
    <property type="term" value="F:acetate-CoA ligase (ADP-forming) activity"/>
    <property type="evidence" value="ECO:0007669"/>
    <property type="project" value="InterPro"/>
</dbReference>
<dbReference type="Pfam" id="PF13607">
    <property type="entry name" value="Succ_CoA_lig"/>
    <property type="match status" value="1"/>
</dbReference>
<feature type="domain" description="CoA-binding" evidence="4">
    <location>
        <begin position="13"/>
        <end position="108"/>
    </location>
</feature>